<organism evidence="1 2">
    <name type="scientific">Actinokineospora cianjurensis</name>
    <dbReference type="NCBI Taxonomy" id="585224"/>
    <lineage>
        <taxon>Bacteria</taxon>
        <taxon>Bacillati</taxon>
        <taxon>Actinomycetota</taxon>
        <taxon>Actinomycetes</taxon>
        <taxon>Pseudonocardiales</taxon>
        <taxon>Pseudonocardiaceae</taxon>
        <taxon>Actinokineospora</taxon>
    </lineage>
</organism>
<keyword evidence="2" id="KW-1185">Reference proteome</keyword>
<gene>
    <name evidence="1" type="ORF">CLV68_4381</name>
</gene>
<name>A0A421B1L6_9PSEU</name>
<evidence type="ECO:0000313" key="1">
    <source>
        <dbReference type="EMBL" id="RLK58284.1"/>
    </source>
</evidence>
<comment type="caution">
    <text evidence="1">The sequence shown here is derived from an EMBL/GenBank/DDBJ whole genome shotgun (WGS) entry which is preliminary data.</text>
</comment>
<reference evidence="1 2" key="1">
    <citation type="submission" date="2018-10" db="EMBL/GenBank/DDBJ databases">
        <title>Genomic Encyclopedia of Archaeal and Bacterial Type Strains, Phase II (KMG-II): from individual species to whole genera.</title>
        <authorList>
            <person name="Goeker M."/>
        </authorList>
    </citation>
    <scope>NUCLEOTIDE SEQUENCE [LARGE SCALE GENOMIC DNA]</scope>
    <source>
        <strain evidence="1 2">DSM 45657</strain>
    </source>
</reference>
<evidence type="ECO:0000313" key="2">
    <source>
        <dbReference type="Proteomes" id="UP000282454"/>
    </source>
</evidence>
<dbReference type="AlphaFoldDB" id="A0A421B1L6"/>
<protein>
    <submittedName>
        <fullName evidence="1">Uncharacterized protein</fullName>
    </submittedName>
</protein>
<proteinExistence type="predicted"/>
<sequence>MIHNVAVGETVVCRVAIHRVANVAVVGRGARGYPRGGRRFDQWWHGDPDRTVTEQG</sequence>
<accession>A0A421B1L6</accession>
<dbReference type="Proteomes" id="UP000282454">
    <property type="component" value="Unassembled WGS sequence"/>
</dbReference>
<dbReference type="EMBL" id="RCDD01000003">
    <property type="protein sequence ID" value="RLK58284.1"/>
    <property type="molecule type" value="Genomic_DNA"/>
</dbReference>